<gene>
    <name evidence="1" type="ORF">B9G39_26115</name>
</gene>
<name>A0A4P9VFL1_9GAMM</name>
<organism evidence="1 2">
    <name type="scientific">Zooshikella ganghwensis</name>
    <dbReference type="NCBI Taxonomy" id="202772"/>
    <lineage>
        <taxon>Bacteria</taxon>
        <taxon>Pseudomonadati</taxon>
        <taxon>Pseudomonadota</taxon>
        <taxon>Gammaproteobacteria</taxon>
        <taxon>Oceanospirillales</taxon>
        <taxon>Zooshikellaceae</taxon>
        <taxon>Zooshikella</taxon>
    </lineage>
</organism>
<reference evidence="1 2" key="1">
    <citation type="submission" date="2017-04" db="EMBL/GenBank/DDBJ databases">
        <title>Draft genome sequence of Zooshikella ganghwensis VG4 isolated from Red Sea sediments.</title>
        <authorList>
            <person name="Rehman Z."/>
            <person name="Alam I."/>
            <person name="Kamau A."/>
            <person name="Bajic V."/>
            <person name="Leiknes T."/>
        </authorList>
    </citation>
    <scope>NUCLEOTIDE SEQUENCE [LARGE SCALE GENOMIC DNA]</scope>
    <source>
        <strain evidence="1 2">VG4</strain>
    </source>
</reference>
<evidence type="ECO:0000313" key="1">
    <source>
        <dbReference type="EMBL" id="RDH41895.1"/>
    </source>
</evidence>
<dbReference type="RefSeq" id="WP_094789554.1">
    <property type="nucleotide sequence ID" value="NZ_NDXW01000002.1"/>
</dbReference>
<dbReference type="Proteomes" id="UP000257039">
    <property type="component" value="Unassembled WGS sequence"/>
</dbReference>
<proteinExistence type="predicted"/>
<dbReference type="EMBL" id="NDXW01000002">
    <property type="protein sequence ID" value="RDH41895.1"/>
    <property type="molecule type" value="Genomic_DNA"/>
</dbReference>
<comment type="caution">
    <text evidence="1">The sequence shown here is derived from an EMBL/GenBank/DDBJ whole genome shotgun (WGS) entry which is preliminary data.</text>
</comment>
<keyword evidence="2" id="KW-1185">Reference proteome</keyword>
<protein>
    <submittedName>
        <fullName evidence="1">Uncharacterized protein</fullName>
    </submittedName>
</protein>
<sequence length="184" mass="21580">MKKKYPRKFTFILVTIGFIFSLYGAYFDQKYLFQSFIFILLMHRYKGAIEGVEVSAEESNEDTTTNKPKALRVEGIEPTPENIRQLYQTGYKSLAFKSFCKLPENTGLPKRKLKKLFREFVHESQETQVLKLTESNVLKLYRDGYESLAFRQFRKLEENQGLPQDKLDTLFAELVQNERLANVP</sequence>
<accession>A0A4P9VFL1</accession>
<evidence type="ECO:0000313" key="2">
    <source>
        <dbReference type="Proteomes" id="UP000257039"/>
    </source>
</evidence>
<dbReference type="AlphaFoldDB" id="A0A4P9VFL1"/>